<evidence type="ECO:0000313" key="6">
    <source>
        <dbReference type="EMBL" id="PSJ51756.1"/>
    </source>
</evidence>
<sequence length="374" mass="40991">MKNGTAIVLGANAGQADLIRYLKERDWTVTAVSGRQVGDPGETLADDFEKLDIRDIDAVCRLARARQAEIIYSISSDVAITAATEASEKLGLPHFFDSGLVDVFNKKPLLREFLNSRGLSPVAFAEVASADEARGWNVFPCVVKPTDAQGQRGVTKVLEKGDLAAAVDEAIAACKEPRRAILEAFLEGVEISCNVLVSDGELVVSELSERLVHTGPNFGIPVGHLIPIVNVPEHHVKAAAKLVEEVTRALRIENGTLYYQMIVTPDGPRIVEIAPRLDGCHVWRLIKAARGIDFLDGAVRRLLGESVPKQQGREEPGAVYELMFQQMPPGQAFDKSRFPVPADALYHEYRYADGQQVVPVNGRLEVVGYYVRKR</sequence>
<dbReference type="GO" id="GO:0046872">
    <property type="term" value="F:metal ion binding"/>
    <property type="evidence" value="ECO:0007669"/>
    <property type="project" value="InterPro"/>
</dbReference>
<dbReference type="EMBL" id="PXYK01000040">
    <property type="protein sequence ID" value="PSJ51756.1"/>
    <property type="molecule type" value="Genomic_DNA"/>
</dbReference>
<dbReference type="InterPro" id="IPR013815">
    <property type="entry name" value="ATP_grasp_subdomain_1"/>
</dbReference>
<dbReference type="OrthoDB" id="9765608at2"/>
<dbReference type="PROSITE" id="PS50975">
    <property type="entry name" value="ATP_GRASP"/>
    <property type="match status" value="1"/>
</dbReference>
<dbReference type="AlphaFoldDB" id="A0A2P7RNH6"/>
<dbReference type="Gene3D" id="3.30.470.20">
    <property type="entry name" value="ATP-grasp fold, B domain"/>
    <property type="match status" value="1"/>
</dbReference>
<evidence type="ECO:0000256" key="4">
    <source>
        <dbReference type="PROSITE-ProRule" id="PRU00409"/>
    </source>
</evidence>
<dbReference type="GO" id="GO:0005524">
    <property type="term" value="F:ATP binding"/>
    <property type="evidence" value="ECO:0007669"/>
    <property type="project" value="UniProtKB-UniRule"/>
</dbReference>
<dbReference type="Gene3D" id="3.30.1490.20">
    <property type="entry name" value="ATP-grasp fold, A domain"/>
    <property type="match status" value="1"/>
</dbReference>
<evidence type="ECO:0000313" key="7">
    <source>
        <dbReference type="Proteomes" id="UP000241229"/>
    </source>
</evidence>
<protein>
    <submittedName>
        <fullName evidence="6">ATPase</fullName>
    </submittedName>
</protein>
<dbReference type="PANTHER" id="PTHR43585:SF2">
    <property type="entry name" value="ATP-GRASP ENZYME FSQD"/>
    <property type="match status" value="1"/>
</dbReference>
<feature type="domain" description="ATP-grasp" evidence="5">
    <location>
        <begin position="111"/>
        <end position="303"/>
    </location>
</feature>
<evidence type="ECO:0000256" key="1">
    <source>
        <dbReference type="ARBA" id="ARBA00022598"/>
    </source>
</evidence>
<keyword evidence="3 4" id="KW-0067">ATP-binding</keyword>
<gene>
    <name evidence="6" type="ORF">C7I84_27165</name>
</gene>
<dbReference type="SUPFAM" id="SSF56059">
    <property type="entry name" value="Glutathione synthetase ATP-binding domain-like"/>
    <property type="match status" value="1"/>
</dbReference>
<evidence type="ECO:0000256" key="2">
    <source>
        <dbReference type="ARBA" id="ARBA00022741"/>
    </source>
</evidence>
<keyword evidence="7" id="KW-1185">Reference proteome</keyword>
<dbReference type="PANTHER" id="PTHR43585">
    <property type="entry name" value="FUMIPYRROLE BIOSYNTHESIS PROTEIN C"/>
    <property type="match status" value="1"/>
</dbReference>
<proteinExistence type="predicted"/>
<dbReference type="GO" id="GO:0016874">
    <property type="term" value="F:ligase activity"/>
    <property type="evidence" value="ECO:0007669"/>
    <property type="project" value="UniProtKB-KW"/>
</dbReference>
<keyword evidence="2 4" id="KW-0547">Nucleotide-binding</keyword>
<dbReference type="Gene3D" id="3.40.50.20">
    <property type="match status" value="1"/>
</dbReference>
<reference evidence="6 7" key="1">
    <citation type="submission" date="2018-03" db="EMBL/GenBank/DDBJ databases">
        <title>The draft genome of Mesorhizobium sp. 6GN-30.</title>
        <authorList>
            <person name="Liu L."/>
            <person name="Li L."/>
            <person name="Wang T."/>
            <person name="Zhang X."/>
            <person name="Liang L."/>
        </authorList>
    </citation>
    <scope>NUCLEOTIDE SEQUENCE [LARGE SCALE GENOMIC DNA]</scope>
    <source>
        <strain evidence="6 7">6GN30</strain>
    </source>
</reference>
<dbReference type="Pfam" id="PF13535">
    <property type="entry name" value="ATP-grasp_4"/>
    <property type="match status" value="1"/>
</dbReference>
<accession>A0A2P7RNH6</accession>
<dbReference type="InterPro" id="IPR011761">
    <property type="entry name" value="ATP-grasp"/>
</dbReference>
<dbReference type="InterPro" id="IPR052032">
    <property type="entry name" value="ATP-dep_AA_Ligase"/>
</dbReference>
<dbReference type="Proteomes" id="UP000241229">
    <property type="component" value="Unassembled WGS sequence"/>
</dbReference>
<evidence type="ECO:0000256" key="3">
    <source>
        <dbReference type="ARBA" id="ARBA00022840"/>
    </source>
</evidence>
<name>A0A2P7RNH6_9HYPH</name>
<organism evidence="6 7">
    <name type="scientific">Kumtagia ephedrae</name>
    <dbReference type="NCBI Taxonomy" id="2116701"/>
    <lineage>
        <taxon>Bacteria</taxon>
        <taxon>Pseudomonadati</taxon>
        <taxon>Pseudomonadota</taxon>
        <taxon>Alphaproteobacteria</taxon>
        <taxon>Hyphomicrobiales</taxon>
        <taxon>Phyllobacteriaceae</taxon>
        <taxon>Kumtagia</taxon>
    </lineage>
</organism>
<keyword evidence="1" id="KW-0436">Ligase</keyword>
<evidence type="ECO:0000259" key="5">
    <source>
        <dbReference type="PROSITE" id="PS50975"/>
    </source>
</evidence>
<comment type="caution">
    <text evidence="6">The sequence shown here is derived from an EMBL/GenBank/DDBJ whole genome shotgun (WGS) entry which is preliminary data.</text>
</comment>
<dbReference type="RefSeq" id="WP_106775342.1">
    <property type="nucleotide sequence ID" value="NZ_PXYK01000040.1"/>
</dbReference>